<dbReference type="Pfam" id="PF00100">
    <property type="entry name" value="Zona_pellucida"/>
    <property type="match status" value="1"/>
</dbReference>
<dbReference type="SMART" id="SM00241">
    <property type="entry name" value="ZP"/>
    <property type="match status" value="1"/>
</dbReference>
<organism evidence="6 7">
    <name type="scientific">Desmophyllum pertusum</name>
    <dbReference type="NCBI Taxonomy" id="174260"/>
    <lineage>
        <taxon>Eukaryota</taxon>
        <taxon>Metazoa</taxon>
        <taxon>Cnidaria</taxon>
        <taxon>Anthozoa</taxon>
        <taxon>Hexacorallia</taxon>
        <taxon>Scleractinia</taxon>
        <taxon>Caryophylliina</taxon>
        <taxon>Caryophylliidae</taxon>
        <taxon>Desmophyllum</taxon>
    </lineage>
</organism>
<keyword evidence="3" id="KW-1133">Transmembrane helix</keyword>
<dbReference type="InterPro" id="IPR055355">
    <property type="entry name" value="ZP-C"/>
</dbReference>
<keyword evidence="3" id="KW-0472">Membrane</keyword>
<keyword evidence="3" id="KW-0812">Transmembrane</keyword>
<feature type="signal peptide" evidence="4">
    <location>
        <begin position="1"/>
        <end position="21"/>
    </location>
</feature>
<evidence type="ECO:0000259" key="5">
    <source>
        <dbReference type="PROSITE" id="PS51034"/>
    </source>
</evidence>
<evidence type="ECO:0000256" key="2">
    <source>
        <dbReference type="ARBA" id="ARBA00023157"/>
    </source>
</evidence>
<keyword evidence="7" id="KW-1185">Reference proteome</keyword>
<dbReference type="PANTHER" id="PTHR14002:SF43">
    <property type="entry name" value="DELTA-LIKE PROTEIN"/>
    <property type="match status" value="1"/>
</dbReference>
<evidence type="ECO:0000313" key="6">
    <source>
        <dbReference type="EMBL" id="KAJ7318455.1"/>
    </source>
</evidence>
<dbReference type="Proteomes" id="UP001163046">
    <property type="component" value="Unassembled WGS sequence"/>
</dbReference>
<protein>
    <recommendedName>
        <fullName evidence="5">ZP domain-containing protein</fullName>
    </recommendedName>
</protein>
<feature type="chain" id="PRO_5040817565" description="ZP domain-containing protein" evidence="4">
    <location>
        <begin position="22"/>
        <end position="378"/>
    </location>
</feature>
<evidence type="ECO:0000256" key="3">
    <source>
        <dbReference type="SAM" id="Phobius"/>
    </source>
</evidence>
<proteinExistence type="predicted"/>
<keyword evidence="1 4" id="KW-0732">Signal</keyword>
<dbReference type="InterPro" id="IPR001507">
    <property type="entry name" value="ZP_dom"/>
</dbReference>
<evidence type="ECO:0000256" key="1">
    <source>
        <dbReference type="ARBA" id="ARBA00022729"/>
    </source>
</evidence>
<reference evidence="6" key="1">
    <citation type="submission" date="2023-01" db="EMBL/GenBank/DDBJ databases">
        <title>Genome assembly of the deep-sea coral Lophelia pertusa.</title>
        <authorList>
            <person name="Herrera S."/>
            <person name="Cordes E."/>
        </authorList>
    </citation>
    <scope>NUCLEOTIDE SEQUENCE</scope>
    <source>
        <strain evidence="6">USNM1676648</strain>
        <tissue evidence="6">Polyp</tissue>
    </source>
</reference>
<name>A0A9W9YA93_9CNID</name>
<evidence type="ECO:0000256" key="4">
    <source>
        <dbReference type="SAM" id="SignalP"/>
    </source>
</evidence>
<dbReference type="Gene3D" id="2.60.40.4100">
    <property type="entry name" value="Zona pellucida, ZP-C domain"/>
    <property type="match status" value="1"/>
</dbReference>
<comment type="caution">
    <text evidence="6">The sequence shown here is derived from an EMBL/GenBank/DDBJ whole genome shotgun (WGS) entry which is preliminary data.</text>
</comment>
<dbReference type="PANTHER" id="PTHR14002">
    <property type="entry name" value="ENDOGLIN/TGF-BETA RECEPTOR TYPE III"/>
    <property type="match status" value="1"/>
</dbReference>
<sequence length="378" mass="41748">MTWSYWFVLTLVLQFDVQVEGITTGVVVCNSDHTVTITITNVVDIAEFNASDWRIGNNTQCDPTFSNTTVTYSNLQPSTCASTSEERANDILYIFKIRPVSSGSYDASCVFNNTVNGTTVTADFIPITNRGNNDSDTAFFTFTLVAFTDAGLTTDLPSDVALNQTLYFKALVVTAGAAPNLDLFILSCHASKSIEPSSADGKVVLIENGCGNNTVSTDVGDTVLHTCANNSKQESFSVRSFRYFGAEANTNVWVHCEFKVCLADTPNSECECPTTAECDPNSRKRRSVQGSEVYRITVGPYYFVEEKEVEEDDRFDKENTRIEDKEPFFLNLTIILAISGVVITAIICVTMFLLMRNRKQRFSISESSKTHDLNAVKT</sequence>
<accession>A0A9W9YA93</accession>
<gene>
    <name evidence="6" type="ORF">OS493_037934</name>
</gene>
<dbReference type="InterPro" id="IPR042235">
    <property type="entry name" value="ZP-C_dom"/>
</dbReference>
<dbReference type="AlphaFoldDB" id="A0A9W9YA93"/>
<dbReference type="EMBL" id="MU827857">
    <property type="protein sequence ID" value="KAJ7318455.1"/>
    <property type="molecule type" value="Genomic_DNA"/>
</dbReference>
<dbReference type="PROSITE" id="PS51034">
    <property type="entry name" value="ZP_2"/>
    <property type="match status" value="1"/>
</dbReference>
<evidence type="ECO:0000313" key="7">
    <source>
        <dbReference type="Proteomes" id="UP001163046"/>
    </source>
</evidence>
<keyword evidence="2" id="KW-1015">Disulfide bond</keyword>
<feature type="transmembrane region" description="Helical" evidence="3">
    <location>
        <begin position="328"/>
        <end position="354"/>
    </location>
</feature>
<feature type="domain" description="ZP" evidence="5">
    <location>
        <begin position="28"/>
        <end position="277"/>
    </location>
</feature>
<dbReference type="OrthoDB" id="5986572at2759"/>